<dbReference type="InterPro" id="IPR002347">
    <property type="entry name" value="SDR_fam"/>
</dbReference>
<dbReference type="EMBL" id="JACVXA010000075">
    <property type="protein sequence ID" value="MBE3640160.1"/>
    <property type="molecule type" value="Genomic_DNA"/>
</dbReference>
<dbReference type="GO" id="GO:0030497">
    <property type="term" value="P:fatty acid elongation"/>
    <property type="evidence" value="ECO:0007669"/>
    <property type="project" value="TreeGrafter"/>
</dbReference>
<comment type="similarity">
    <text evidence="1">Belongs to the short-chain dehydrogenases/reductases (SDR) family.</text>
</comment>
<name>A0A8J6ZEH2_9RHOB</name>
<accession>A0A8J6ZEH2</accession>
<dbReference type="Pfam" id="PF13561">
    <property type="entry name" value="adh_short_C2"/>
    <property type="match status" value="1"/>
</dbReference>
<dbReference type="PANTHER" id="PTHR42760:SF135">
    <property type="entry name" value="BLL7886 PROTEIN"/>
    <property type="match status" value="1"/>
</dbReference>
<sequence length="257" mass="26787">MYEDLRGRRVLVTGSSQGIGLAVARAFAGAGALVGLNARRAPEGLDDLLEDLGGPERAAFFAGDLSQTEACRSLVEDYVARFGGIDILVNNAGALVGRTPLEEIDDDFYAAVGDVNCRSALMCTRFALPHLRKAAADGGEMSSVILVGSIAGSAGGGPGAGLYGAAKAWLQNIQKNWVSFHTGDGIRFNTVSPGTVDTAFHADKTDAARQAISSGIPMGRFGRPEEMAPAFLFLASNRSAGYITGQVLEVNGGQYMP</sequence>
<comment type="caution">
    <text evidence="2">The sequence shown here is derived from an EMBL/GenBank/DDBJ whole genome shotgun (WGS) entry which is preliminary data.</text>
</comment>
<evidence type="ECO:0000313" key="2">
    <source>
        <dbReference type="EMBL" id="MBE3640160.1"/>
    </source>
</evidence>
<keyword evidence="3" id="KW-1185">Reference proteome</keyword>
<dbReference type="Proteomes" id="UP000609121">
    <property type="component" value="Unassembled WGS sequence"/>
</dbReference>
<dbReference type="SUPFAM" id="SSF51735">
    <property type="entry name" value="NAD(P)-binding Rossmann-fold domains"/>
    <property type="match status" value="1"/>
</dbReference>
<evidence type="ECO:0000256" key="1">
    <source>
        <dbReference type="ARBA" id="ARBA00006484"/>
    </source>
</evidence>
<dbReference type="InterPro" id="IPR036291">
    <property type="entry name" value="NAD(P)-bd_dom_sf"/>
</dbReference>
<dbReference type="CDD" id="cd05233">
    <property type="entry name" value="SDR_c"/>
    <property type="match status" value="1"/>
</dbReference>
<dbReference type="PRINTS" id="PR00081">
    <property type="entry name" value="GDHRDH"/>
</dbReference>
<proteinExistence type="inferred from homology"/>
<dbReference type="FunFam" id="3.40.50.720:FF:000084">
    <property type="entry name" value="Short-chain dehydrogenase reductase"/>
    <property type="match status" value="1"/>
</dbReference>
<gene>
    <name evidence="2" type="ORF">ICN82_18300</name>
</gene>
<dbReference type="PANTHER" id="PTHR42760">
    <property type="entry name" value="SHORT-CHAIN DEHYDROGENASES/REDUCTASES FAMILY MEMBER"/>
    <property type="match status" value="1"/>
</dbReference>
<reference evidence="2" key="1">
    <citation type="submission" date="2020-09" db="EMBL/GenBank/DDBJ databases">
        <title>A novel bacterium of genus Mangrovicoccus, isolated from South China Sea.</title>
        <authorList>
            <person name="Huang H."/>
            <person name="Mo K."/>
            <person name="Hu Y."/>
        </authorList>
    </citation>
    <scope>NUCLEOTIDE SEQUENCE</scope>
    <source>
        <strain evidence="2">HB182678</strain>
    </source>
</reference>
<dbReference type="RefSeq" id="WP_193185806.1">
    <property type="nucleotide sequence ID" value="NZ_JACVXA010000075.1"/>
</dbReference>
<dbReference type="Gene3D" id="3.40.50.720">
    <property type="entry name" value="NAD(P)-binding Rossmann-like Domain"/>
    <property type="match status" value="1"/>
</dbReference>
<dbReference type="AlphaFoldDB" id="A0A8J6ZEH2"/>
<organism evidence="2 3">
    <name type="scientific">Mangrovicoccus algicola</name>
    <dbReference type="NCBI Taxonomy" id="2771008"/>
    <lineage>
        <taxon>Bacteria</taxon>
        <taxon>Pseudomonadati</taxon>
        <taxon>Pseudomonadota</taxon>
        <taxon>Alphaproteobacteria</taxon>
        <taxon>Rhodobacterales</taxon>
        <taxon>Paracoccaceae</taxon>
        <taxon>Mangrovicoccus</taxon>
    </lineage>
</organism>
<protein>
    <submittedName>
        <fullName evidence="2">SDR family oxidoreductase</fullName>
    </submittedName>
</protein>
<dbReference type="GO" id="GO:0016616">
    <property type="term" value="F:oxidoreductase activity, acting on the CH-OH group of donors, NAD or NADP as acceptor"/>
    <property type="evidence" value="ECO:0007669"/>
    <property type="project" value="TreeGrafter"/>
</dbReference>
<evidence type="ECO:0000313" key="3">
    <source>
        <dbReference type="Proteomes" id="UP000609121"/>
    </source>
</evidence>